<dbReference type="CDD" id="cd14742">
    <property type="entry name" value="PAAR_RHS"/>
    <property type="match status" value="1"/>
</dbReference>
<accession>A0ABS1ZFN7</accession>
<dbReference type="PANTHER" id="PTHR32305:SF15">
    <property type="entry name" value="PROTEIN RHSA-RELATED"/>
    <property type="match status" value="1"/>
</dbReference>
<evidence type="ECO:0000259" key="2">
    <source>
        <dbReference type="Pfam" id="PF20148"/>
    </source>
</evidence>
<feature type="transmembrane region" description="Helical" evidence="1">
    <location>
        <begin position="48"/>
        <end position="72"/>
    </location>
</feature>
<organism evidence="3 4">
    <name type="scientific">Pseudomonas weihenstephanensis</name>
    <dbReference type="NCBI Taxonomy" id="1608994"/>
    <lineage>
        <taxon>Bacteria</taxon>
        <taxon>Pseudomonadati</taxon>
        <taxon>Pseudomonadota</taxon>
        <taxon>Gammaproteobacteria</taxon>
        <taxon>Pseudomonadales</taxon>
        <taxon>Pseudomonadaceae</taxon>
        <taxon>Pseudomonas</taxon>
    </lineage>
</organism>
<sequence>MADKVKAARAGDLIIHTSVWAEILSVVAQGVIYAAATAALVAAAPCTLVAAVGATAVAVGAGLMLGAATSLIPVGSKSITEHISDGCDAVANLIFPPEPAGAIASGSDDTAVNALPAARAAGYQISDVPDAEPVKSGVLETLGALVVGLTPYGWYQAVDTIINPPVVTQPNPGTIPAEQDEVACTRHPPMPLQYIAEGSREVFINSQPAARDSERTTCEGTINADLNISPDVRIGGESLVVREIRSGKNKLGMIAGLIIGMLLARKVAGHRCKGNPVSVSTGSKFQNGPEDVDFTLPGTLPIEWARQYNSEDIRTTGLFGPGWSVFYDVEIVRVPHPDGGDLWVYIDAQGSRLELGRLNTGDSFVSILDGLSFYQLGEGLTVVEDIHDGLYQIFETDPHNPQRSRLVRLGDRNRNTLNLMYDETARLVLVVDPVSHLTVHLHYDALHTQRVSQVDRLYLKPNEPSQIERREPLVTYRYTDTGNLSTVLDASGQVVRRFTYTPEHYLSSHTLPSGATRHYQWATFAVPPIRPQPVRADGTPYTLPPLLEPQPDHEWRVIRHWGSDGEDYQFSYDLEKGETRVVDSLGRTDQYFWGPLYEVYKHIDPLGHCWQDEMLAGQLLKTTDPQGGEWHYAYDEIGRLIETRDPLGRSERL</sequence>
<dbReference type="Gene3D" id="2.60.200.60">
    <property type="match status" value="1"/>
</dbReference>
<dbReference type="Proteomes" id="UP000809529">
    <property type="component" value="Unassembled WGS sequence"/>
</dbReference>
<dbReference type="InterPro" id="IPR050708">
    <property type="entry name" value="T6SS_VgrG/RHS"/>
</dbReference>
<keyword evidence="1" id="KW-1133">Transmembrane helix</keyword>
<feature type="transmembrane region" description="Helical" evidence="1">
    <location>
        <begin position="20"/>
        <end position="42"/>
    </location>
</feature>
<dbReference type="InterPro" id="IPR006530">
    <property type="entry name" value="YD"/>
</dbReference>
<feature type="non-terminal residue" evidence="3">
    <location>
        <position position="653"/>
    </location>
</feature>
<dbReference type="PANTHER" id="PTHR32305">
    <property type="match status" value="1"/>
</dbReference>
<gene>
    <name evidence="3" type="ORF">GYN02_08580</name>
</gene>
<evidence type="ECO:0000256" key="1">
    <source>
        <dbReference type="SAM" id="Phobius"/>
    </source>
</evidence>
<comment type="caution">
    <text evidence="3">The sequence shown here is derived from an EMBL/GenBank/DDBJ whole genome shotgun (WGS) entry which is preliminary data.</text>
</comment>
<dbReference type="InterPro" id="IPR045351">
    <property type="entry name" value="DUF6531"/>
</dbReference>
<dbReference type="NCBIfam" id="TIGR01643">
    <property type="entry name" value="YD_repeat_2x"/>
    <property type="match status" value="1"/>
</dbReference>
<evidence type="ECO:0000313" key="4">
    <source>
        <dbReference type="Proteomes" id="UP000809529"/>
    </source>
</evidence>
<dbReference type="Pfam" id="PF05593">
    <property type="entry name" value="RHS_repeat"/>
    <property type="match status" value="1"/>
</dbReference>
<protein>
    <submittedName>
        <fullName evidence="3">Type IV secretion protein Rhs</fullName>
    </submittedName>
</protein>
<keyword evidence="1" id="KW-0812">Transmembrane</keyword>
<keyword evidence="1" id="KW-0472">Membrane</keyword>
<name>A0ABS1ZFN7_9PSED</name>
<evidence type="ECO:0000313" key="3">
    <source>
        <dbReference type="EMBL" id="MBM1195228.1"/>
    </source>
</evidence>
<proteinExistence type="predicted"/>
<dbReference type="InterPro" id="IPR031325">
    <property type="entry name" value="RHS_repeat"/>
</dbReference>
<keyword evidence="4" id="KW-1185">Reference proteome</keyword>
<dbReference type="InterPro" id="IPR008727">
    <property type="entry name" value="PAAR_motif"/>
</dbReference>
<feature type="domain" description="DUF6531" evidence="2">
    <location>
        <begin position="274"/>
        <end position="354"/>
    </location>
</feature>
<reference evidence="3 4" key="1">
    <citation type="submission" date="2020-01" db="EMBL/GenBank/DDBJ databases">
        <title>Comparative genomics of meat spoilage bacteria.</title>
        <authorList>
            <person name="Hilgarth M."/>
            <person name="Vogel R.F."/>
        </authorList>
    </citation>
    <scope>NUCLEOTIDE SEQUENCE [LARGE SCALE GENOMIC DNA]</scope>
    <source>
        <strain evidence="3 4">TMW2.2077</strain>
    </source>
</reference>
<dbReference type="Gene3D" id="2.180.10.10">
    <property type="entry name" value="RHS repeat-associated core"/>
    <property type="match status" value="2"/>
</dbReference>
<dbReference type="Pfam" id="PF20148">
    <property type="entry name" value="DUF6531"/>
    <property type="match status" value="1"/>
</dbReference>
<dbReference type="Pfam" id="PF05488">
    <property type="entry name" value="PAAR_motif"/>
    <property type="match status" value="1"/>
</dbReference>
<dbReference type="RefSeq" id="WP_203302667.1">
    <property type="nucleotide sequence ID" value="NZ_JAAEBW010000004.1"/>
</dbReference>
<dbReference type="EMBL" id="JAAEBW010000004">
    <property type="protein sequence ID" value="MBM1195228.1"/>
    <property type="molecule type" value="Genomic_DNA"/>
</dbReference>